<dbReference type="RefSeq" id="WP_245132413.1">
    <property type="nucleotide sequence ID" value="NZ_JALJEJ010000011.1"/>
</dbReference>
<evidence type="ECO:0000259" key="5">
    <source>
        <dbReference type="PROSITE" id="PS50932"/>
    </source>
</evidence>
<dbReference type="Pfam" id="PF00356">
    <property type="entry name" value="LacI"/>
    <property type="match status" value="1"/>
</dbReference>
<dbReference type="EMBL" id="JALJEJ010000011">
    <property type="protein sequence ID" value="MCJ8211631.1"/>
    <property type="molecule type" value="Genomic_DNA"/>
</dbReference>
<evidence type="ECO:0000313" key="6">
    <source>
        <dbReference type="EMBL" id="MCJ8211631.1"/>
    </source>
</evidence>
<dbReference type="SUPFAM" id="SSF53822">
    <property type="entry name" value="Periplasmic binding protein-like I"/>
    <property type="match status" value="1"/>
</dbReference>
<dbReference type="InterPro" id="IPR028082">
    <property type="entry name" value="Peripla_BP_I"/>
</dbReference>
<dbReference type="PANTHER" id="PTHR30146">
    <property type="entry name" value="LACI-RELATED TRANSCRIPTIONAL REPRESSOR"/>
    <property type="match status" value="1"/>
</dbReference>
<evidence type="ECO:0000256" key="2">
    <source>
        <dbReference type="ARBA" id="ARBA00023015"/>
    </source>
</evidence>
<feature type="domain" description="HTH lacI-type" evidence="5">
    <location>
        <begin position="5"/>
        <end position="62"/>
    </location>
</feature>
<reference evidence="6" key="1">
    <citation type="submission" date="2022-04" db="EMBL/GenBank/DDBJ databases">
        <title>Mucilaginibacter sp. RS28 isolated from freshwater.</title>
        <authorList>
            <person name="Ko S.-R."/>
        </authorList>
    </citation>
    <scope>NUCLEOTIDE SEQUENCE</scope>
    <source>
        <strain evidence="6">RS28</strain>
    </source>
</reference>
<dbReference type="AlphaFoldDB" id="A0A9X1X618"/>
<dbReference type="SUPFAM" id="SSF47413">
    <property type="entry name" value="lambda repressor-like DNA-binding domains"/>
    <property type="match status" value="1"/>
</dbReference>
<keyword evidence="3" id="KW-0238">DNA-binding</keyword>
<proteinExistence type="predicted"/>
<dbReference type="PROSITE" id="PS50932">
    <property type="entry name" value="HTH_LACI_2"/>
    <property type="match status" value="1"/>
</dbReference>
<dbReference type="Pfam" id="PF13377">
    <property type="entry name" value="Peripla_BP_3"/>
    <property type="match status" value="1"/>
</dbReference>
<evidence type="ECO:0000313" key="7">
    <source>
        <dbReference type="Proteomes" id="UP001139450"/>
    </source>
</evidence>
<dbReference type="PANTHER" id="PTHR30146:SF148">
    <property type="entry name" value="HTH-TYPE TRANSCRIPTIONAL REPRESSOR PURR-RELATED"/>
    <property type="match status" value="1"/>
</dbReference>
<keyword evidence="4" id="KW-0804">Transcription</keyword>
<comment type="caution">
    <text evidence="6">The sequence shown here is derived from an EMBL/GenBank/DDBJ whole genome shotgun (WGS) entry which is preliminary data.</text>
</comment>
<dbReference type="Gene3D" id="3.40.50.2300">
    <property type="match status" value="2"/>
</dbReference>
<protein>
    <submittedName>
        <fullName evidence="6">LacI family transcriptional regulator</fullName>
    </submittedName>
</protein>
<name>A0A9X1X618_9SPHI</name>
<gene>
    <name evidence="6" type="ORF">MUY27_18075</name>
</gene>
<evidence type="ECO:0000256" key="4">
    <source>
        <dbReference type="ARBA" id="ARBA00023163"/>
    </source>
</evidence>
<sequence length="340" mass="37657">MNKKTSLKDIAAHLGVSVALVSYVLNNKAEQARVGKEMAERIKQAAKDLNYQPNLIAKGLKSGRTKTIGLIVADISNPFFANIARVIEDEASKNGYTVIFGSSDEDAQKSMALTETLINRQVDGLIIAPAEHTQEQIENLQNRNIPIVLIDRYFPTLDTSAVYINNFGAAKSAVTHLIENGYSNVGMVTYQNQLFHVSERVRGYKAALEQRGIGFKEEWLIRANYHGAQNELEKHLKNILTGDDAVDALFFSNNSLAVACLKIIHQLGINVPDELGLVSFDGSEAFDFFYAPLTYVKQDISRIGAAAVQLLLKQFTPAHEPEKIEIPATLIVQKSSIRRR</sequence>
<dbReference type="Gene3D" id="1.10.260.40">
    <property type="entry name" value="lambda repressor-like DNA-binding domains"/>
    <property type="match status" value="1"/>
</dbReference>
<dbReference type="Proteomes" id="UP001139450">
    <property type="component" value="Unassembled WGS sequence"/>
</dbReference>
<accession>A0A9X1X618</accession>
<dbReference type="GO" id="GO:0003700">
    <property type="term" value="F:DNA-binding transcription factor activity"/>
    <property type="evidence" value="ECO:0007669"/>
    <property type="project" value="TreeGrafter"/>
</dbReference>
<evidence type="ECO:0000256" key="3">
    <source>
        <dbReference type="ARBA" id="ARBA00023125"/>
    </source>
</evidence>
<evidence type="ECO:0000256" key="1">
    <source>
        <dbReference type="ARBA" id="ARBA00022491"/>
    </source>
</evidence>
<organism evidence="6 7">
    <name type="scientific">Mucilaginibacter straminoryzae</name>
    <dbReference type="NCBI Taxonomy" id="2932774"/>
    <lineage>
        <taxon>Bacteria</taxon>
        <taxon>Pseudomonadati</taxon>
        <taxon>Bacteroidota</taxon>
        <taxon>Sphingobacteriia</taxon>
        <taxon>Sphingobacteriales</taxon>
        <taxon>Sphingobacteriaceae</taxon>
        <taxon>Mucilaginibacter</taxon>
    </lineage>
</organism>
<dbReference type="SMART" id="SM00354">
    <property type="entry name" value="HTH_LACI"/>
    <property type="match status" value="1"/>
</dbReference>
<dbReference type="InterPro" id="IPR000843">
    <property type="entry name" value="HTH_LacI"/>
</dbReference>
<keyword evidence="2" id="KW-0805">Transcription regulation</keyword>
<keyword evidence="1" id="KW-0678">Repressor</keyword>
<keyword evidence="7" id="KW-1185">Reference proteome</keyword>
<dbReference type="InterPro" id="IPR046335">
    <property type="entry name" value="LacI/GalR-like_sensor"/>
</dbReference>
<dbReference type="GO" id="GO:0000976">
    <property type="term" value="F:transcription cis-regulatory region binding"/>
    <property type="evidence" value="ECO:0007669"/>
    <property type="project" value="TreeGrafter"/>
</dbReference>
<dbReference type="InterPro" id="IPR010982">
    <property type="entry name" value="Lambda_DNA-bd_dom_sf"/>
</dbReference>
<dbReference type="CDD" id="cd01392">
    <property type="entry name" value="HTH_LacI"/>
    <property type="match status" value="1"/>
</dbReference>
<dbReference type="CDD" id="cd19977">
    <property type="entry name" value="PBP1_EndR-like"/>
    <property type="match status" value="1"/>
</dbReference>